<dbReference type="Pfam" id="PF17201">
    <property type="entry name" value="Cache_3-Cache_2"/>
    <property type="match status" value="1"/>
</dbReference>
<dbReference type="PROSITE" id="PS50112">
    <property type="entry name" value="PAS"/>
    <property type="match status" value="1"/>
</dbReference>
<accession>A0A7W6INR1</accession>
<keyword evidence="1" id="KW-0145">Chemotaxis</keyword>
<dbReference type="GO" id="GO:0007165">
    <property type="term" value="P:signal transduction"/>
    <property type="evidence" value="ECO:0007669"/>
    <property type="project" value="UniProtKB-KW"/>
</dbReference>
<feature type="domain" description="HAMP" evidence="8">
    <location>
        <begin position="223"/>
        <end position="276"/>
    </location>
</feature>
<evidence type="ECO:0000259" key="8">
    <source>
        <dbReference type="PROSITE" id="PS50885"/>
    </source>
</evidence>
<keyword evidence="4" id="KW-0472">Membrane</keyword>
<dbReference type="SMART" id="SM00283">
    <property type="entry name" value="MA"/>
    <property type="match status" value="1"/>
</dbReference>
<dbReference type="SMART" id="SM00086">
    <property type="entry name" value="PAC"/>
    <property type="match status" value="1"/>
</dbReference>
<keyword evidence="3" id="KW-0807">Transducer</keyword>
<dbReference type="Proteomes" id="UP000547011">
    <property type="component" value="Unassembled WGS sequence"/>
</dbReference>
<keyword evidence="4" id="KW-0812">Transmembrane</keyword>
<organism evidence="9 10">
    <name type="scientific">Devosia subaequoris</name>
    <dbReference type="NCBI Taxonomy" id="395930"/>
    <lineage>
        <taxon>Bacteria</taxon>
        <taxon>Pseudomonadati</taxon>
        <taxon>Pseudomonadota</taxon>
        <taxon>Alphaproteobacteria</taxon>
        <taxon>Hyphomicrobiales</taxon>
        <taxon>Devosiaceae</taxon>
        <taxon>Devosia</taxon>
    </lineage>
</organism>
<dbReference type="GO" id="GO:0006935">
    <property type="term" value="P:chemotaxis"/>
    <property type="evidence" value="ECO:0007669"/>
    <property type="project" value="UniProtKB-KW"/>
</dbReference>
<evidence type="ECO:0000259" key="7">
    <source>
        <dbReference type="PROSITE" id="PS50113"/>
    </source>
</evidence>
<comment type="caution">
    <text evidence="9">The sequence shown here is derived from an EMBL/GenBank/DDBJ whole genome shotgun (WGS) entry which is preliminary data.</text>
</comment>
<keyword evidence="10" id="KW-1185">Reference proteome</keyword>
<dbReference type="Gene3D" id="1.10.8.500">
    <property type="entry name" value="HAMP domain in histidine kinase"/>
    <property type="match status" value="1"/>
</dbReference>
<evidence type="ECO:0000256" key="4">
    <source>
        <dbReference type="SAM" id="Phobius"/>
    </source>
</evidence>
<dbReference type="CDD" id="cd06225">
    <property type="entry name" value="HAMP"/>
    <property type="match status" value="1"/>
</dbReference>
<dbReference type="SUPFAM" id="SSF158472">
    <property type="entry name" value="HAMP domain-like"/>
    <property type="match status" value="1"/>
</dbReference>
<dbReference type="PROSITE" id="PS50113">
    <property type="entry name" value="PAC"/>
    <property type="match status" value="1"/>
</dbReference>
<dbReference type="SUPFAM" id="SSF58104">
    <property type="entry name" value="Methyl-accepting chemotaxis protein (MCP) signaling domain"/>
    <property type="match status" value="1"/>
</dbReference>
<dbReference type="PROSITE" id="PS50885">
    <property type="entry name" value="HAMP"/>
    <property type="match status" value="2"/>
</dbReference>
<evidence type="ECO:0000256" key="3">
    <source>
        <dbReference type="PROSITE-ProRule" id="PRU00284"/>
    </source>
</evidence>
<dbReference type="InterPro" id="IPR051310">
    <property type="entry name" value="MCP_chemotaxis"/>
</dbReference>
<feature type="transmembrane region" description="Helical" evidence="4">
    <location>
        <begin position="12"/>
        <end position="35"/>
    </location>
</feature>
<proteinExistence type="inferred from homology"/>
<dbReference type="EMBL" id="JACIEW010000004">
    <property type="protein sequence ID" value="MBB4052491.1"/>
    <property type="molecule type" value="Genomic_DNA"/>
</dbReference>
<dbReference type="NCBIfam" id="TIGR00229">
    <property type="entry name" value="sensory_box"/>
    <property type="match status" value="1"/>
</dbReference>
<dbReference type="Pfam" id="PF00015">
    <property type="entry name" value="MCPsignal"/>
    <property type="match status" value="1"/>
</dbReference>
<keyword evidence="4" id="KW-1133">Transmembrane helix</keyword>
<reference evidence="9 10" key="1">
    <citation type="submission" date="2020-08" db="EMBL/GenBank/DDBJ databases">
        <title>Genomic Encyclopedia of Type Strains, Phase IV (KMG-IV): sequencing the most valuable type-strain genomes for metagenomic binning, comparative biology and taxonomic classification.</title>
        <authorList>
            <person name="Goeker M."/>
        </authorList>
    </citation>
    <scope>NUCLEOTIDE SEQUENCE [LARGE SCALE GENOMIC DNA]</scope>
    <source>
        <strain evidence="9 10">DSM 23447</strain>
    </source>
</reference>
<protein>
    <submittedName>
        <fullName evidence="9">PAS domain S-box-containing protein</fullName>
    </submittedName>
</protein>
<dbReference type="AlphaFoldDB" id="A0A7W6INR1"/>
<dbReference type="InterPro" id="IPR000700">
    <property type="entry name" value="PAS-assoc_C"/>
</dbReference>
<feature type="transmembrane region" description="Helical" evidence="4">
    <location>
        <begin position="201"/>
        <end position="222"/>
    </location>
</feature>
<dbReference type="InterPro" id="IPR000014">
    <property type="entry name" value="PAS"/>
</dbReference>
<evidence type="ECO:0000256" key="1">
    <source>
        <dbReference type="ARBA" id="ARBA00022500"/>
    </source>
</evidence>
<dbReference type="Gene3D" id="1.10.287.950">
    <property type="entry name" value="Methyl-accepting chemotaxis protein"/>
    <property type="match status" value="1"/>
</dbReference>
<dbReference type="InterPro" id="IPR004089">
    <property type="entry name" value="MCPsignal_dom"/>
</dbReference>
<dbReference type="PANTHER" id="PTHR43531">
    <property type="entry name" value="PROTEIN ICFG"/>
    <property type="match status" value="1"/>
</dbReference>
<feature type="domain" description="Methyl-accepting transducer" evidence="5">
    <location>
        <begin position="461"/>
        <end position="690"/>
    </location>
</feature>
<dbReference type="CDD" id="cd11386">
    <property type="entry name" value="MCP_signal"/>
    <property type="match status" value="1"/>
</dbReference>
<dbReference type="SUPFAM" id="SSF55785">
    <property type="entry name" value="PYP-like sensor domain (PAS domain)"/>
    <property type="match status" value="1"/>
</dbReference>
<dbReference type="InterPro" id="IPR001610">
    <property type="entry name" value="PAC"/>
</dbReference>
<evidence type="ECO:0000259" key="6">
    <source>
        <dbReference type="PROSITE" id="PS50112"/>
    </source>
</evidence>
<evidence type="ECO:0000256" key="2">
    <source>
        <dbReference type="ARBA" id="ARBA00029447"/>
    </source>
</evidence>
<evidence type="ECO:0000313" key="10">
    <source>
        <dbReference type="Proteomes" id="UP000547011"/>
    </source>
</evidence>
<gene>
    <name evidence="9" type="ORF">GGR20_002134</name>
</gene>
<sequence length="721" mass="76057">MTKLLGNLRLTFAISSLTIGAIVFAIVAVLVSLYFSLSGSVERDATAALTNTTRIAAQIFQVNLPSLEVSVGESGNVEALSARNMPRFRNHNVIDAVAGVSGAHAAVYVLDPEVSPDFLIGSTSLSDAEGERMMEMPIVAGTPLFDTLNANQSVRGEMTLDGRDHLVRYEPIATSEGVVIGALMVLVDKAPFEALMSQTMLVLGGTSLLAVILVAIFALLVARVLTRPIPHLAAAMDTIAAGDLDAGVPYTERRNEIGAMARAVEVFRCNGTEKAALDAQARQHMAEAADHTGQLQAISRSQIVVEFDLDGTVLTANENFLELLGYRLEDVAGRPNALFLFDAEPTSSEYKTFWRELASGAFKSGEYRRRARGGDEVWIQSTFTPISDTEGVPYKIVQFATDVTARKQSVATVGAGLKSLAGGDLTQTIDTTFPPEFEDLRVALNGTITRFADVVGQLRITTRSLRAASGELLSGANDLSERTTRQAATIEETSATMEELAGTVASNAGMAEEAAGKAETVAKAAAESGAVMGEATGAMERITQSSAKISNIIGMIDDIAFQTNLLALNASVEAARAGDAGKGFAVVAVEVRRLAQSAAQASSEVKALVERSADEVKGGSGLVAAAGERLKAMLDAVEENSVLVRTIARASREQAASIEEVNTAVRTLDQMTQHNAALVEQTNAVIAQTEGRTQTLDSIVGIFQLDGPVDTPETGTSCRAA</sequence>
<dbReference type="RefSeq" id="WP_183311189.1">
    <property type="nucleotide sequence ID" value="NZ_JACIEW010000004.1"/>
</dbReference>
<feature type="domain" description="HAMP" evidence="8">
    <location>
        <begin position="404"/>
        <end position="456"/>
    </location>
</feature>
<dbReference type="InterPro" id="IPR003660">
    <property type="entry name" value="HAMP_dom"/>
</dbReference>
<dbReference type="InterPro" id="IPR035965">
    <property type="entry name" value="PAS-like_dom_sf"/>
</dbReference>
<dbReference type="InterPro" id="IPR013656">
    <property type="entry name" value="PAS_4"/>
</dbReference>
<name>A0A7W6INR1_9HYPH</name>
<dbReference type="Pfam" id="PF00672">
    <property type="entry name" value="HAMP"/>
    <property type="match status" value="1"/>
</dbReference>
<dbReference type="Pfam" id="PF08448">
    <property type="entry name" value="PAS_4"/>
    <property type="match status" value="1"/>
</dbReference>
<dbReference type="PANTHER" id="PTHR43531:SF11">
    <property type="entry name" value="METHYL-ACCEPTING CHEMOTAXIS PROTEIN 3"/>
    <property type="match status" value="1"/>
</dbReference>
<dbReference type="CDD" id="cd00130">
    <property type="entry name" value="PAS"/>
    <property type="match status" value="1"/>
</dbReference>
<dbReference type="SMART" id="SM00304">
    <property type="entry name" value="HAMP"/>
    <property type="match status" value="2"/>
</dbReference>
<dbReference type="PROSITE" id="PS50111">
    <property type="entry name" value="CHEMOTAXIS_TRANSDUC_2"/>
    <property type="match status" value="1"/>
</dbReference>
<comment type="similarity">
    <text evidence="2">Belongs to the methyl-accepting chemotaxis (MCP) protein family.</text>
</comment>
<dbReference type="InterPro" id="IPR033462">
    <property type="entry name" value="Cache_3-Cache_2"/>
</dbReference>
<evidence type="ECO:0000259" key="5">
    <source>
        <dbReference type="PROSITE" id="PS50111"/>
    </source>
</evidence>
<dbReference type="GO" id="GO:0016020">
    <property type="term" value="C:membrane"/>
    <property type="evidence" value="ECO:0007669"/>
    <property type="project" value="InterPro"/>
</dbReference>
<feature type="domain" description="PAC" evidence="7">
    <location>
        <begin position="363"/>
        <end position="415"/>
    </location>
</feature>
<dbReference type="Gene3D" id="3.30.450.20">
    <property type="entry name" value="PAS domain"/>
    <property type="match status" value="1"/>
</dbReference>
<evidence type="ECO:0000313" key="9">
    <source>
        <dbReference type="EMBL" id="MBB4052491.1"/>
    </source>
</evidence>
<feature type="domain" description="PAS" evidence="6">
    <location>
        <begin position="304"/>
        <end position="360"/>
    </location>
</feature>